<protein>
    <submittedName>
        <fullName evidence="3">Uncharacterized protein</fullName>
    </submittedName>
</protein>
<name>A0A098SCP1_9BACT</name>
<organism evidence="3 4">
    <name type="scientific">Phaeodactylibacter xiamenensis</name>
    <dbReference type="NCBI Taxonomy" id="1524460"/>
    <lineage>
        <taxon>Bacteria</taxon>
        <taxon>Pseudomonadati</taxon>
        <taxon>Bacteroidota</taxon>
        <taxon>Saprospiria</taxon>
        <taxon>Saprospirales</taxon>
        <taxon>Haliscomenobacteraceae</taxon>
        <taxon>Phaeodactylibacter</taxon>
    </lineage>
</organism>
<dbReference type="Proteomes" id="UP000029736">
    <property type="component" value="Unassembled WGS sequence"/>
</dbReference>
<evidence type="ECO:0000256" key="1">
    <source>
        <dbReference type="SAM" id="Phobius"/>
    </source>
</evidence>
<sequence length="77" mass="8766">MTNLLNKLLYAFFSALVFANSLVAQAPASSDSPYSDQRFATPDDPAWYETPSIWIALVLLLIVLIVLRMRKKQEKYT</sequence>
<keyword evidence="1" id="KW-0472">Membrane</keyword>
<accession>A0A098SCP1</accession>
<feature type="chain" id="PRO_5001947891" evidence="2">
    <location>
        <begin position="27"/>
        <end position="77"/>
    </location>
</feature>
<dbReference type="STRING" id="1524460.IX84_00725"/>
<feature type="transmembrane region" description="Helical" evidence="1">
    <location>
        <begin position="52"/>
        <end position="69"/>
    </location>
</feature>
<keyword evidence="4" id="KW-1185">Reference proteome</keyword>
<keyword evidence="2" id="KW-0732">Signal</keyword>
<keyword evidence="1" id="KW-1133">Transmembrane helix</keyword>
<gene>
    <name evidence="3" type="ORF">IX84_00725</name>
</gene>
<dbReference type="AlphaFoldDB" id="A0A098SCP1"/>
<feature type="signal peptide" evidence="2">
    <location>
        <begin position="1"/>
        <end position="26"/>
    </location>
</feature>
<proteinExistence type="predicted"/>
<comment type="caution">
    <text evidence="3">The sequence shown here is derived from an EMBL/GenBank/DDBJ whole genome shotgun (WGS) entry which is preliminary data.</text>
</comment>
<evidence type="ECO:0000313" key="4">
    <source>
        <dbReference type="Proteomes" id="UP000029736"/>
    </source>
</evidence>
<dbReference type="RefSeq" id="WP_044215664.1">
    <property type="nucleotide sequence ID" value="NZ_CAKZLC010000265.1"/>
</dbReference>
<evidence type="ECO:0000313" key="3">
    <source>
        <dbReference type="EMBL" id="KGE89865.1"/>
    </source>
</evidence>
<dbReference type="EMBL" id="JPOS01000002">
    <property type="protein sequence ID" value="KGE89865.1"/>
    <property type="molecule type" value="Genomic_DNA"/>
</dbReference>
<reference evidence="3 4" key="1">
    <citation type="journal article" date="2014" name="Int. J. Syst. Evol. Microbiol.">
        <title>Phaeodactylibacter xiamenensis gen. nov., sp. nov., a member of the family Saprospiraceae isolated from the marine alga Phaeodactylum tricornutum.</title>
        <authorList>
            <person name="Chen Z.Jr."/>
            <person name="Lei X."/>
            <person name="Lai Q."/>
            <person name="Li Y."/>
            <person name="Zhang B."/>
            <person name="Zhang J."/>
            <person name="Zhang H."/>
            <person name="Yang L."/>
            <person name="Zheng W."/>
            <person name="Tian Y."/>
            <person name="Yu Z."/>
            <person name="Xu H.Jr."/>
            <person name="Zheng T."/>
        </authorList>
    </citation>
    <scope>NUCLEOTIDE SEQUENCE [LARGE SCALE GENOMIC DNA]</scope>
    <source>
        <strain evidence="3 4">KD52</strain>
    </source>
</reference>
<keyword evidence="1" id="KW-0812">Transmembrane</keyword>
<evidence type="ECO:0000256" key="2">
    <source>
        <dbReference type="SAM" id="SignalP"/>
    </source>
</evidence>